<organism evidence="1 2">
    <name type="scientific">Lasius niger</name>
    <name type="common">Black garden ant</name>
    <dbReference type="NCBI Taxonomy" id="67767"/>
    <lineage>
        <taxon>Eukaryota</taxon>
        <taxon>Metazoa</taxon>
        <taxon>Ecdysozoa</taxon>
        <taxon>Arthropoda</taxon>
        <taxon>Hexapoda</taxon>
        <taxon>Insecta</taxon>
        <taxon>Pterygota</taxon>
        <taxon>Neoptera</taxon>
        <taxon>Endopterygota</taxon>
        <taxon>Hymenoptera</taxon>
        <taxon>Apocrita</taxon>
        <taxon>Aculeata</taxon>
        <taxon>Formicoidea</taxon>
        <taxon>Formicidae</taxon>
        <taxon>Formicinae</taxon>
        <taxon>Lasius</taxon>
        <taxon>Lasius</taxon>
    </lineage>
</organism>
<protein>
    <submittedName>
        <fullName evidence="1">Putative mitochondrial protein g00810-like protein</fullName>
    </submittedName>
</protein>
<dbReference type="AlphaFoldDB" id="A0A0J7N2Q7"/>
<proteinExistence type="predicted"/>
<accession>A0A0J7N2Q7</accession>
<gene>
    <name evidence="1" type="ORF">RF55_13914</name>
</gene>
<evidence type="ECO:0000313" key="2">
    <source>
        <dbReference type="Proteomes" id="UP000036403"/>
    </source>
</evidence>
<dbReference type="Proteomes" id="UP000036403">
    <property type="component" value="Unassembled WGS sequence"/>
</dbReference>
<dbReference type="OrthoDB" id="413361at2759"/>
<dbReference type="EMBL" id="LBMM01011228">
    <property type="protein sequence ID" value="KMQ86955.1"/>
    <property type="molecule type" value="Genomic_DNA"/>
</dbReference>
<comment type="caution">
    <text evidence="1">The sequence shown here is derived from an EMBL/GenBank/DDBJ whole genome shotgun (WGS) entry which is preliminary data.</text>
</comment>
<reference evidence="1 2" key="1">
    <citation type="submission" date="2015-04" db="EMBL/GenBank/DDBJ databases">
        <title>Lasius niger genome sequencing.</title>
        <authorList>
            <person name="Konorov E.A."/>
            <person name="Nikitin M.A."/>
            <person name="Kirill M.V."/>
            <person name="Chang P."/>
        </authorList>
    </citation>
    <scope>NUCLEOTIDE SEQUENCE [LARGE SCALE GENOMIC DNA]</scope>
    <source>
        <tissue evidence="1">Whole</tissue>
    </source>
</reference>
<dbReference type="PaxDb" id="67767-A0A0J7N2Q7"/>
<keyword evidence="2" id="KW-1185">Reference proteome</keyword>
<name>A0A0J7N2Q7_LASNI</name>
<evidence type="ECO:0000313" key="1">
    <source>
        <dbReference type="EMBL" id="KMQ86955.1"/>
    </source>
</evidence>
<sequence length="86" mass="9792">MSRIWVKYCLGLEFTRYEKEITVKQKGYINDVLNRFGMLECKPVSTPLEPGLKLVKQEVGTGDCQYEAPYRELGRGVNVFVGGDET</sequence>